<comment type="caution">
    <text evidence="2">The sequence shown here is derived from an EMBL/GenBank/DDBJ whole genome shotgun (WGS) entry which is preliminary data.</text>
</comment>
<gene>
    <name evidence="2" type="ORF">GCM10011610_00180</name>
</gene>
<reference evidence="3" key="1">
    <citation type="journal article" date="2019" name="Int. J. Syst. Evol. Microbiol.">
        <title>The Global Catalogue of Microorganisms (GCM) 10K type strain sequencing project: providing services to taxonomists for standard genome sequencing and annotation.</title>
        <authorList>
            <consortium name="The Broad Institute Genomics Platform"/>
            <consortium name="The Broad Institute Genome Sequencing Center for Infectious Disease"/>
            <person name="Wu L."/>
            <person name="Ma J."/>
        </authorList>
    </citation>
    <scope>NUCLEOTIDE SEQUENCE [LARGE SCALE GENOMIC DNA]</scope>
    <source>
        <strain evidence="3">CGMCC 4.7329</strain>
    </source>
</reference>
<protein>
    <submittedName>
        <fullName evidence="2">Uncharacterized protein</fullName>
    </submittedName>
</protein>
<organism evidence="2 3">
    <name type="scientific">Nocardia rhizosphaerihabitans</name>
    <dbReference type="NCBI Taxonomy" id="1691570"/>
    <lineage>
        <taxon>Bacteria</taxon>
        <taxon>Bacillati</taxon>
        <taxon>Actinomycetota</taxon>
        <taxon>Actinomycetes</taxon>
        <taxon>Mycobacteriales</taxon>
        <taxon>Nocardiaceae</taxon>
        <taxon>Nocardia</taxon>
    </lineage>
</organism>
<sequence length="69" mass="7427">MQVSDVCGGVEASEGGGDHRQVGGPRLVSLHMFENHSCACDAIQLRNAHCGIESAQPIMMCARRFGEIR</sequence>
<name>A0ABQ2K2X0_9NOCA</name>
<evidence type="ECO:0000313" key="3">
    <source>
        <dbReference type="Proteomes" id="UP000658127"/>
    </source>
</evidence>
<feature type="region of interest" description="Disordered" evidence="1">
    <location>
        <begin position="1"/>
        <end position="22"/>
    </location>
</feature>
<dbReference type="EMBL" id="BMNE01000001">
    <property type="protein sequence ID" value="GGN65884.1"/>
    <property type="molecule type" value="Genomic_DNA"/>
</dbReference>
<dbReference type="Proteomes" id="UP000658127">
    <property type="component" value="Unassembled WGS sequence"/>
</dbReference>
<proteinExistence type="predicted"/>
<evidence type="ECO:0000256" key="1">
    <source>
        <dbReference type="SAM" id="MobiDB-lite"/>
    </source>
</evidence>
<keyword evidence="3" id="KW-1185">Reference proteome</keyword>
<accession>A0ABQ2K2X0</accession>
<evidence type="ECO:0000313" key="2">
    <source>
        <dbReference type="EMBL" id="GGN65884.1"/>
    </source>
</evidence>